<evidence type="ECO:0008006" key="4">
    <source>
        <dbReference type="Google" id="ProtNLM"/>
    </source>
</evidence>
<reference evidence="2 3" key="1">
    <citation type="submission" date="2019-01" db="EMBL/GenBank/DDBJ databases">
        <title>Draft genome sequence of Dictyobacter sp. Uno17.</title>
        <authorList>
            <person name="Wang C.M."/>
            <person name="Zheng Y."/>
            <person name="Sakai Y."/>
            <person name="Abe K."/>
            <person name="Yokota A."/>
            <person name="Yabe S."/>
        </authorList>
    </citation>
    <scope>NUCLEOTIDE SEQUENCE [LARGE SCALE GENOMIC DNA]</scope>
    <source>
        <strain evidence="2 3">Uno17</strain>
    </source>
</reference>
<feature type="transmembrane region" description="Helical" evidence="1">
    <location>
        <begin position="136"/>
        <end position="160"/>
    </location>
</feature>
<sequence>MKKDQSTTQAFDSNDHKAVIVLLDSYSTDELTYLEKALVEHHLVSCQECQYMLTDISHLHTLLKLPENDLRSPMLHEYSLTPTYRRNVSLLADSILDRITLMGGEHTPATLSSSIVAQQPVRFVSLREKARYKNRLRWVVGLAAAVMCIALLNVLFFSAISQFISKNKTGVSVDSTSQPPIWMFQQDQVATTIRQGQNIFAVEFIPIVNNSEFGIIYAYRSSHPGTLPHIEVDSILPYHQGSSITIPDHIQSLGTIGEFEIGIIYMHVQNRVKQSIVLQGTFPEQPNLWHLTLCTQMTTLPTGDSSSGGEYGAFIVDQKNLPELIMRIPDVTDKKAYVATHTANLLSLTLSSIQKAPTTNQSLYIRLDYLLSKTPVQATVISQADFIHLAGPQPTHTNCGTCHPVNQDQLRKMFNATETATVKK</sequence>
<proteinExistence type="predicted"/>
<keyword evidence="1" id="KW-0472">Membrane</keyword>
<organism evidence="2 3">
    <name type="scientific">Dictyobacter arantiisoli</name>
    <dbReference type="NCBI Taxonomy" id="2014874"/>
    <lineage>
        <taxon>Bacteria</taxon>
        <taxon>Bacillati</taxon>
        <taxon>Chloroflexota</taxon>
        <taxon>Ktedonobacteria</taxon>
        <taxon>Ktedonobacterales</taxon>
        <taxon>Dictyobacteraceae</taxon>
        <taxon>Dictyobacter</taxon>
    </lineage>
</organism>
<gene>
    <name evidence="2" type="ORF">KDI_32900</name>
</gene>
<protein>
    <recommendedName>
        <fullName evidence="4">Zinc-finger domain-containing protein</fullName>
    </recommendedName>
</protein>
<keyword evidence="1" id="KW-1133">Transmembrane helix</keyword>
<keyword evidence="1" id="KW-0812">Transmembrane</keyword>
<dbReference type="OrthoDB" id="8374021at2"/>
<dbReference type="RefSeq" id="WP_149402650.1">
    <property type="nucleotide sequence ID" value="NZ_BIXY01000050.1"/>
</dbReference>
<keyword evidence="3" id="KW-1185">Reference proteome</keyword>
<evidence type="ECO:0000313" key="3">
    <source>
        <dbReference type="Proteomes" id="UP000322530"/>
    </source>
</evidence>
<evidence type="ECO:0000256" key="1">
    <source>
        <dbReference type="SAM" id="Phobius"/>
    </source>
</evidence>
<name>A0A5A5TF04_9CHLR</name>
<dbReference type="EMBL" id="BIXY01000050">
    <property type="protein sequence ID" value="GCF09726.1"/>
    <property type="molecule type" value="Genomic_DNA"/>
</dbReference>
<dbReference type="AlphaFoldDB" id="A0A5A5TF04"/>
<accession>A0A5A5TF04</accession>
<dbReference type="Proteomes" id="UP000322530">
    <property type="component" value="Unassembled WGS sequence"/>
</dbReference>
<comment type="caution">
    <text evidence="2">The sequence shown here is derived from an EMBL/GenBank/DDBJ whole genome shotgun (WGS) entry which is preliminary data.</text>
</comment>
<evidence type="ECO:0000313" key="2">
    <source>
        <dbReference type="EMBL" id="GCF09726.1"/>
    </source>
</evidence>